<comment type="caution">
    <text evidence="1">The sequence shown here is derived from an EMBL/GenBank/DDBJ whole genome shotgun (WGS) entry which is preliminary data.</text>
</comment>
<protein>
    <recommendedName>
        <fullName evidence="3">Reverse transcriptase domain-containing protein</fullName>
    </recommendedName>
</protein>
<sequence>MLFQNAGACITINGQQSERFSLHRSIWQGCPFAPSLYVITAEGLSYLLANAANAGIVKGIQLPSSPKQLINGHFADDSFLTLAEMEASVTNAMKCLDIFCLASSSAIQWKKIQCYRQAMGPEPPWLEGFQWLWIEP</sequence>
<dbReference type="EMBL" id="JAHRHJ020000003">
    <property type="protein sequence ID" value="KAH9320709.1"/>
    <property type="molecule type" value="Genomic_DNA"/>
</dbReference>
<organism evidence="1 2">
    <name type="scientific">Taxus chinensis</name>
    <name type="common">Chinese yew</name>
    <name type="synonym">Taxus wallichiana var. chinensis</name>
    <dbReference type="NCBI Taxonomy" id="29808"/>
    <lineage>
        <taxon>Eukaryota</taxon>
        <taxon>Viridiplantae</taxon>
        <taxon>Streptophyta</taxon>
        <taxon>Embryophyta</taxon>
        <taxon>Tracheophyta</taxon>
        <taxon>Spermatophyta</taxon>
        <taxon>Pinopsida</taxon>
        <taxon>Pinidae</taxon>
        <taxon>Conifers II</taxon>
        <taxon>Cupressales</taxon>
        <taxon>Taxaceae</taxon>
        <taxon>Taxus</taxon>
    </lineage>
</organism>
<gene>
    <name evidence="1" type="ORF">KI387_015348</name>
</gene>
<dbReference type="AlphaFoldDB" id="A0AA38GCI0"/>
<evidence type="ECO:0000313" key="1">
    <source>
        <dbReference type="EMBL" id="KAH9320709.1"/>
    </source>
</evidence>
<accession>A0AA38GCI0</accession>
<name>A0AA38GCI0_TAXCH</name>
<evidence type="ECO:0000313" key="2">
    <source>
        <dbReference type="Proteomes" id="UP000824469"/>
    </source>
</evidence>
<feature type="non-terminal residue" evidence="1">
    <location>
        <position position="136"/>
    </location>
</feature>
<proteinExistence type="predicted"/>
<reference evidence="1 2" key="1">
    <citation type="journal article" date="2021" name="Nat. Plants">
        <title>The Taxus genome provides insights into paclitaxel biosynthesis.</title>
        <authorList>
            <person name="Xiong X."/>
            <person name="Gou J."/>
            <person name="Liao Q."/>
            <person name="Li Y."/>
            <person name="Zhou Q."/>
            <person name="Bi G."/>
            <person name="Li C."/>
            <person name="Du R."/>
            <person name="Wang X."/>
            <person name="Sun T."/>
            <person name="Guo L."/>
            <person name="Liang H."/>
            <person name="Lu P."/>
            <person name="Wu Y."/>
            <person name="Zhang Z."/>
            <person name="Ro D.K."/>
            <person name="Shang Y."/>
            <person name="Huang S."/>
            <person name="Yan J."/>
        </authorList>
    </citation>
    <scope>NUCLEOTIDE SEQUENCE [LARGE SCALE GENOMIC DNA]</scope>
    <source>
        <strain evidence="1">Ta-2019</strain>
    </source>
</reference>
<keyword evidence="2" id="KW-1185">Reference proteome</keyword>
<dbReference type="Proteomes" id="UP000824469">
    <property type="component" value="Unassembled WGS sequence"/>
</dbReference>
<evidence type="ECO:0008006" key="3">
    <source>
        <dbReference type="Google" id="ProtNLM"/>
    </source>
</evidence>
<dbReference type="OMA" id="FDARWIK"/>